<feature type="compositionally biased region" description="Polar residues" evidence="8">
    <location>
        <begin position="159"/>
        <end position="171"/>
    </location>
</feature>
<dbReference type="GO" id="GO:0000462">
    <property type="term" value="P:maturation of SSU-rRNA from tricistronic rRNA transcript (SSU-rRNA, 5.8S rRNA, LSU-rRNA)"/>
    <property type="evidence" value="ECO:0007669"/>
    <property type="project" value="TreeGrafter"/>
</dbReference>
<keyword evidence="6" id="KW-0175">Coiled coil</keyword>
<evidence type="ECO:0000313" key="10">
    <source>
        <dbReference type="Proteomes" id="UP001212411"/>
    </source>
</evidence>
<dbReference type="AlphaFoldDB" id="A0AAE9WC19"/>
<evidence type="ECO:0000256" key="5">
    <source>
        <dbReference type="ARBA" id="ARBA00022552"/>
    </source>
</evidence>
<dbReference type="PANTHER" id="PTHR33911:SF1">
    <property type="entry name" value="RRNA-PROCESSING PROTEIN EFG1"/>
    <property type="match status" value="1"/>
</dbReference>
<dbReference type="PANTHER" id="PTHR33911">
    <property type="entry name" value="RRNA-PROCESSING PROTEIN EFG1"/>
    <property type="match status" value="1"/>
</dbReference>
<name>A0AAE9WC19_9SCHI</name>
<sequence length="183" mass="21494">MGKVKGPGLAIVKKKIRDNERLLKKENLPANVRVEHERALAALQDQLQGVQLEHKKMKYYERYKKIRFFERKKAERHIKQLEKRLEDPSVDISEKGKMKEQLHKYKIDLLYIKGFPPLVKYVSLYAEGTADSTEETRKKIWREMEERLLSGKAQKLGPSGSNNIPVQQKQAAQEELDDEFFEK</sequence>
<comment type="subcellular location">
    <subcellularLocation>
        <location evidence="1">Nucleus</location>
        <location evidence="1">Nucleolus</location>
    </subcellularLocation>
</comment>
<evidence type="ECO:0000256" key="2">
    <source>
        <dbReference type="ARBA" id="ARBA00006916"/>
    </source>
</evidence>
<dbReference type="GO" id="GO:0005730">
    <property type="term" value="C:nucleolus"/>
    <property type="evidence" value="ECO:0007669"/>
    <property type="project" value="UniProtKB-SubCell"/>
</dbReference>
<keyword evidence="10" id="KW-1185">Reference proteome</keyword>
<dbReference type="EMBL" id="CP115612">
    <property type="protein sequence ID" value="WBW73541.1"/>
    <property type="molecule type" value="Genomic_DNA"/>
</dbReference>
<dbReference type="Proteomes" id="UP001212411">
    <property type="component" value="Chromosome 2"/>
</dbReference>
<dbReference type="InterPro" id="IPR019310">
    <property type="entry name" value="Efg1"/>
</dbReference>
<evidence type="ECO:0000256" key="1">
    <source>
        <dbReference type="ARBA" id="ARBA00004604"/>
    </source>
</evidence>
<comment type="similarity">
    <text evidence="2">Belongs to the EFG1 family.</text>
</comment>
<dbReference type="GeneID" id="80877068"/>
<dbReference type="Pfam" id="PF10153">
    <property type="entry name" value="Efg1"/>
    <property type="match status" value="1"/>
</dbReference>
<organism evidence="9 10">
    <name type="scientific">Schizosaccharomyces osmophilus</name>
    <dbReference type="NCBI Taxonomy" id="2545709"/>
    <lineage>
        <taxon>Eukaryota</taxon>
        <taxon>Fungi</taxon>
        <taxon>Dikarya</taxon>
        <taxon>Ascomycota</taxon>
        <taxon>Taphrinomycotina</taxon>
        <taxon>Schizosaccharomycetes</taxon>
        <taxon>Schizosaccharomycetales</taxon>
        <taxon>Schizosaccharomycetaceae</taxon>
        <taxon>Schizosaccharomyces</taxon>
    </lineage>
</organism>
<keyword evidence="5" id="KW-0698">rRNA processing</keyword>
<keyword evidence="7" id="KW-0539">Nucleus</keyword>
<evidence type="ECO:0000256" key="3">
    <source>
        <dbReference type="ARBA" id="ARBA00018689"/>
    </source>
</evidence>
<dbReference type="RefSeq" id="XP_056037784.1">
    <property type="nucleotide sequence ID" value="XM_056182379.1"/>
</dbReference>
<feature type="compositionally biased region" description="Acidic residues" evidence="8">
    <location>
        <begin position="174"/>
        <end position="183"/>
    </location>
</feature>
<evidence type="ECO:0000256" key="8">
    <source>
        <dbReference type="SAM" id="MobiDB-lite"/>
    </source>
</evidence>
<dbReference type="InterPro" id="IPR050786">
    <property type="entry name" value="EFG1_rRNA-proc"/>
</dbReference>
<evidence type="ECO:0000313" key="9">
    <source>
        <dbReference type="EMBL" id="WBW73541.1"/>
    </source>
</evidence>
<evidence type="ECO:0000256" key="7">
    <source>
        <dbReference type="ARBA" id="ARBA00023242"/>
    </source>
</evidence>
<proteinExistence type="inferred from homology"/>
<dbReference type="GO" id="GO:0030688">
    <property type="term" value="C:preribosome, small subunit precursor"/>
    <property type="evidence" value="ECO:0007669"/>
    <property type="project" value="TreeGrafter"/>
</dbReference>
<reference evidence="9 10" key="1">
    <citation type="journal article" date="2023" name="G3 (Bethesda)">
        <title>A high-quality reference genome for the fission yeast Schizosaccharomyces osmophilus.</title>
        <authorList>
            <person name="Jia G.S."/>
            <person name="Zhang W.C."/>
            <person name="Liang Y."/>
            <person name="Liu X.H."/>
            <person name="Rhind N."/>
            <person name="Pidoux A."/>
            <person name="Brysch-Herzberg M."/>
            <person name="Du L.L."/>
        </authorList>
    </citation>
    <scope>NUCLEOTIDE SEQUENCE [LARGE SCALE GENOMIC DNA]</scope>
    <source>
        <strain evidence="9 10">CBS 15793</strain>
    </source>
</reference>
<accession>A0AAE9WC19</accession>
<protein>
    <recommendedName>
        <fullName evidence="3">rRNA-processing protein EFG1</fullName>
    </recommendedName>
    <alternativeName>
        <fullName evidence="4">rRNA-processing protein efg1</fullName>
    </alternativeName>
</protein>
<evidence type="ECO:0000256" key="4">
    <source>
        <dbReference type="ARBA" id="ARBA00019827"/>
    </source>
</evidence>
<evidence type="ECO:0000256" key="6">
    <source>
        <dbReference type="ARBA" id="ARBA00023054"/>
    </source>
</evidence>
<dbReference type="KEGG" id="som:SOMG_03590"/>
<gene>
    <name evidence="9" type="primary">efg1</name>
    <name evidence="9" type="ORF">SOMG_03590</name>
</gene>
<feature type="region of interest" description="Disordered" evidence="8">
    <location>
        <begin position="152"/>
        <end position="183"/>
    </location>
</feature>